<dbReference type="GO" id="GO:0020037">
    <property type="term" value="F:heme binding"/>
    <property type="evidence" value="ECO:0007669"/>
    <property type="project" value="InterPro"/>
</dbReference>
<gene>
    <name evidence="1" type="ORF">LS72_002505</name>
</gene>
<dbReference type="Gene3D" id="1.10.490.10">
    <property type="entry name" value="Globins"/>
    <property type="match status" value="1"/>
</dbReference>
<name>A0A4U8UHJ1_9HELI</name>
<protein>
    <submittedName>
        <fullName evidence="1">Group III truncated hemoglobin</fullName>
    </submittedName>
</protein>
<dbReference type="InterPro" id="IPR009050">
    <property type="entry name" value="Globin-like_sf"/>
</dbReference>
<accession>A0A4U8UHJ1</accession>
<keyword evidence="2" id="KW-1185">Reference proteome</keyword>
<comment type="caution">
    <text evidence="1">The sequence shown here is derived from an EMBL/GenBank/DDBJ whole genome shotgun (WGS) entry which is preliminary data.</text>
</comment>
<dbReference type="InterPro" id="IPR012292">
    <property type="entry name" value="Globin/Proto"/>
</dbReference>
<evidence type="ECO:0000313" key="1">
    <source>
        <dbReference type="EMBL" id="TLE16516.1"/>
    </source>
</evidence>
<organism evidence="1 2">
    <name type="scientific">Helicobacter apodemus</name>
    <dbReference type="NCBI Taxonomy" id="135569"/>
    <lineage>
        <taxon>Bacteria</taxon>
        <taxon>Pseudomonadati</taxon>
        <taxon>Campylobacterota</taxon>
        <taxon>Epsilonproteobacteria</taxon>
        <taxon>Campylobacterales</taxon>
        <taxon>Helicobacteraceae</taxon>
        <taxon>Helicobacter</taxon>
    </lineage>
</organism>
<dbReference type="CDD" id="cd08916">
    <property type="entry name" value="TrHb3_P"/>
    <property type="match status" value="1"/>
</dbReference>
<dbReference type="EMBL" id="JRPC02000005">
    <property type="protein sequence ID" value="TLE16516.1"/>
    <property type="molecule type" value="Genomic_DNA"/>
</dbReference>
<dbReference type="SUPFAM" id="SSF46458">
    <property type="entry name" value="Globin-like"/>
    <property type="match status" value="1"/>
</dbReference>
<reference evidence="1 2" key="1">
    <citation type="journal article" date="2014" name="Genome Announc.">
        <title>Draft genome sequences of eight enterohepatic helicobacter species isolated from both laboratory and wild rodents.</title>
        <authorList>
            <person name="Sheh A."/>
            <person name="Shen Z."/>
            <person name="Fox J.G."/>
        </authorList>
    </citation>
    <scope>NUCLEOTIDE SEQUENCE [LARGE SCALE GENOMIC DNA]</scope>
    <source>
        <strain evidence="1 2">MIT-03-7007</strain>
    </source>
</reference>
<evidence type="ECO:0000313" key="2">
    <source>
        <dbReference type="Proteomes" id="UP000029920"/>
    </source>
</evidence>
<sequence length="127" mass="14805">MKYQEICVEGIMKLMDIFYDKIRKDKSGLGKIFNNKIGEGEEEWRGHKAKIANFWQGMLLGSGDYSGQPMKAHLELPPFPRELFSTWLGLFEESLGQVFEDNVANNILHRARMIADRFQYMLYENGH</sequence>
<dbReference type="RefSeq" id="WP_034554569.1">
    <property type="nucleotide sequence ID" value="NZ_JRPC02000005.1"/>
</dbReference>
<dbReference type="AlphaFoldDB" id="A0A4U8UHJ1"/>
<dbReference type="GO" id="GO:0019825">
    <property type="term" value="F:oxygen binding"/>
    <property type="evidence" value="ECO:0007669"/>
    <property type="project" value="InterPro"/>
</dbReference>
<dbReference type="Proteomes" id="UP000029920">
    <property type="component" value="Unassembled WGS sequence"/>
</dbReference>
<proteinExistence type="predicted"/>